<proteinExistence type="predicted"/>
<dbReference type="RefSeq" id="WP_086631720.1">
    <property type="nucleotide sequence ID" value="NZ_JOPB01000001.1"/>
</dbReference>
<keyword evidence="1" id="KW-0812">Transmembrane</keyword>
<keyword evidence="3" id="KW-1185">Reference proteome</keyword>
<sequence>MVLRLRRIGVVVGFIMLVFAVVQYCNHEGTFYVVLGAISVLITGLCAYLECNKKTNSKATIQAGNNAKIIHVQGNHNKTNIK</sequence>
<evidence type="ECO:0000313" key="3">
    <source>
        <dbReference type="Proteomes" id="UP000194946"/>
    </source>
</evidence>
<keyword evidence="1" id="KW-0472">Membrane</keyword>
<name>A0A251ZXF2_9PROT</name>
<dbReference type="Proteomes" id="UP000194946">
    <property type="component" value="Unassembled WGS sequence"/>
</dbReference>
<evidence type="ECO:0000256" key="1">
    <source>
        <dbReference type="SAM" id="Phobius"/>
    </source>
</evidence>
<keyword evidence="1" id="KW-1133">Transmembrane helix</keyword>
<dbReference type="EMBL" id="JOPB01000001">
    <property type="protein sequence ID" value="OUI79345.1"/>
    <property type="molecule type" value="Genomic_DNA"/>
</dbReference>
<comment type="caution">
    <text evidence="2">The sequence shown here is derived from an EMBL/GenBank/DDBJ whole genome shotgun (WGS) entry which is preliminary data.</text>
</comment>
<organism evidence="2 3">
    <name type="scientific">Commensalibacter intestini</name>
    <dbReference type="NCBI Taxonomy" id="479936"/>
    <lineage>
        <taxon>Bacteria</taxon>
        <taxon>Pseudomonadati</taxon>
        <taxon>Pseudomonadota</taxon>
        <taxon>Alphaproteobacteria</taxon>
        <taxon>Acetobacterales</taxon>
        <taxon>Acetobacteraceae</taxon>
    </lineage>
</organism>
<dbReference type="AlphaFoldDB" id="A0A251ZXF2"/>
<feature type="transmembrane region" description="Helical" evidence="1">
    <location>
        <begin position="30"/>
        <end position="49"/>
    </location>
</feature>
<protein>
    <submittedName>
        <fullName evidence="2">Uncharacterized protein</fullName>
    </submittedName>
</protein>
<reference evidence="3" key="1">
    <citation type="submission" date="2014-06" db="EMBL/GenBank/DDBJ databases">
        <authorList>
            <person name="Winans N.J."/>
            <person name="Newell P.D."/>
            <person name="Douglas A.E."/>
        </authorList>
    </citation>
    <scope>NUCLEOTIDE SEQUENCE [LARGE SCALE GENOMIC DNA]</scope>
    <source>
        <strain evidence="3">DmL_052</strain>
    </source>
</reference>
<gene>
    <name evidence="2" type="ORF">HK18_01930</name>
</gene>
<feature type="transmembrane region" description="Helical" evidence="1">
    <location>
        <begin position="7"/>
        <end position="24"/>
    </location>
</feature>
<accession>A0A251ZXF2</accession>
<evidence type="ECO:0000313" key="2">
    <source>
        <dbReference type="EMBL" id="OUI79345.1"/>
    </source>
</evidence>